<evidence type="ECO:0000313" key="3">
    <source>
        <dbReference type="EMBL" id="EEN67228.1"/>
    </source>
</evidence>
<proteinExistence type="inferred from homology"/>
<dbReference type="InParanoid" id="C3XWW8"/>
<dbReference type="EMBL" id="GG666471">
    <property type="protein sequence ID" value="EEN67228.1"/>
    <property type="molecule type" value="Genomic_DNA"/>
</dbReference>
<evidence type="ECO:0000259" key="2">
    <source>
        <dbReference type="Pfam" id="PF24536"/>
    </source>
</evidence>
<sequence>MELINPKDVYKIGDEVFVRVKTRNQLNRPKRRGGDYLKARMFTDVVAASTPGEITDHKNGTYTVRFRAGWSGKAAVQVHVIHPREAIDVLRRLRDVERKRVNACSFVQEGSTEWTRCWTTPSRDPGEEECDFSHAPSGTDWYCKKPVRAPCSAIDKCSGGGLRPLEEIGNVFYPDMTFSLSHNTPYFVDLRSKFRVRTPRRPEVCEPGHPPSAGFYLHDNWYTYACRARQFPDRDSVIKCLTNKSVYMYGDSTVRQWFDHLNSYLGLTRLTLLPDMENCHIGPCGSHHNSTNTHLHMMFHNFPIYGNPFKYHRMIYIADELDRLQGGPDVVVVITIWFHFLMEPVHIYRKRIVAIRDAILRLHQRHPETLVLIKSGNMAFSSLWAPTHVGNYLMADDWMAQDLDRLQREVFSPTRAVFLDVWGMTACHRAQHDIHPPGVIVAAEVRLMLAYICPT</sequence>
<accession>C3XWW8</accession>
<evidence type="ECO:0000256" key="1">
    <source>
        <dbReference type="ARBA" id="ARBA00005431"/>
    </source>
</evidence>
<dbReference type="Pfam" id="PF24536">
    <property type="entry name" value="NXPE4_C"/>
    <property type="match status" value="1"/>
</dbReference>
<dbReference type="InterPro" id="IPR026845">
    <property type="entry name" value="NXPH/NXPE"/>
</dbReference>
<dbReference type="PANTHER" id="PTHR16165">
    <property type="entry name" value="NXPE FAMILY MEMBER"/>
    <property type="match status" value="1"/>
</dbReference>
<organism>
    <name type="scientific">Branchiostoma floridae</name>
    <name type="common">Florida lancelet</name>
    <name type="synonym">Amphioxus</name>
    <dbReference type="NCBI Taxonomy" id="7739"/>
    <lineage>
        <taxon>Eukaryota</taxon>
        <taxon>Metazoa</taxon>
        <taxon>Chordata</taxon>
        <taxon>Cephalochordata</taxon>
        <taxon>Leptocardii</taxon>
        <taxon>Amphioxiformes</taxon>
        <taxon>Branchiostomatidae</taxon>
        <taxon>Branchiostoma</taxon>
    </lineage>
</organism>
<dbReference type="AlphaFoldDB" id="C3XWW8"/>
<name>C3XWW8_BRAFL</name>
<dbReference type="eggNOG" id="ENOG502QUD6">
    <property type="taxonomic scope" value="Eukaryota"/>
</dbReference>
<protein>
    <recommendedName>
        <fullName evidence="2">NXPE C-terminal domain-containing protein</fullName>
    </recommendedName>
</protein>
<reference evidence="3" key="1">
    <citation type="journal article" date="2008" name="Nature">
        <title>The amphioxus genome and the evolution of the chordate karyotype.</title>
        <authorList>
            <consortium name="US DOE Joint Genome Institute (JGI-PGF)"/>
            <person name="Putnam N.H."/>
            <person name="Butts T."/>
            <person name="Ferrier D.E.K."/>
            <person name="Furlong R.F."/>
            <person name="Hellsten U."/>
            <person name="Kawashima T."/>
            <person name="Robinson-Rechavi M."/>
            <person name="Shoguchi E."/>
            <person name="Terry A."/>
            <person name="Yu J.-K."/>
            <person name="Benito-Gutierrez E.L."/>
            <person name="Dubchak I."/>
            <person name="Garcia-Fernandez J."/>
            <person name="Gibson-Brown J.J."/>
            <person name="Grigoriev I.V."/>
            <person name="Horton A.C."/>
            <person name="de Jong P.J."/>
            <person name="Jurka J."/>
            <person name="Kapitonov V.V."/>
            <person name="Kohara Y."/>
            <person name="Kuroki Y."/>
            <person name="Lindquist E."/>
            <person name="Lucas S."/>
            <person name="Osoegawa K."/>
            <person name="Pennacchio L.A."/>
            <person name="Salamov A.A."/>
            <person name="Satou Y."/>
            <person name="Sauka-Spengler T."/>
            <person name="Schmutz J."/>
            <person name="Shin-I T."/>
            <person name="Toyoda A."/>
            <person name="Bronner-Fraser M."/>
            <person name="Fujiyama A."/>
            <person name="Holland L.Z."/>
            <person name="Holland P.W.H."/>
            <person name="Satoh N."/>
            <person name="Rokhsar D.S."/>
        </authorList>
    </citation>
    <scope>NUCLEOTIDE SEQUENCE [LARGE SCALE GENOMIC DNA]</scope>
    <source>
        <strain evidence="3">S238N-H82</strain>
        <tissue evidence="3">Testes</tissue>
    </source>
</reference>
<dbReference type="Pfam" id="PF06312">
    <property type="entry name" value="Neurexophilin"/>
    <property type="match status" value="1"/>
</dbReference>
<comment type="similarity">
    <text evidence="1">Belongs to the NXPE family.</text>
</comment>
<dbReference type="InterPro" id="IPR057106">
    <property type="entry name" value="NXPE4_C"/>
</dbReference>
<dbReference type="SUPFAM" id="SSF81296">
    <property type="entry name" value="E set domains"/>
    <property type="match status" value="1"/>
</dbReference>
<gene>
    <name evidence="3" type="ORF">BRAFLDRAFT_277198</name>
</gene>
<dbReference type="Gene3D" id="2.60.40.10">
    <property type="entry name" value="Immunoglobulins"/>
    <property type="match status" value="1"/>
</dbReference>
<dbReference type="InterPro" id="IPR014756">
    <property type="entry name" value="Ig_E-set"/>
</dbReference>
<feature type="domain" description="NXPE C-terminal" evidence="2">
    <location>
        <begin position="221"/>
        <end position="453"/>
    </location>
</feature>
<dbReference type="PANTHER" id="PTHR16165:SF5">
    <property type="entry name" value="NXPE FAMILY MEMBER 3"/>
    <property type="match status" value="1"/>
</dbReference>
<dbReference type="InterPro" id="IPR013783">
    <property type="entry name" value="Ig-like_fold"/>
</dbReference>